<dbReference type="SMART" id="SM00382">
    <property type="entry name" value="AAA"/>
    <property type="match status" value="1"/>
</dbReference>
<dbReference type="PROSITE" id="PS50045">
    <property type="entry name" value="SIGMA54_INTERACT_4"/>
    <property type="match status" value="1"/>
</dbReference>
<evidence type="ECO:0000256" key="1">
    <source>
        <dbReference type="ARBA" id="ARBA00022741"/>
    </source>
</evidence>
<dbReference type="Gene3D" id="3.40.50.2300">
    <property type="match status" value="1"/>
</dbReference>
<dbReference type="GO" id="GO:0005524">
    <property type="term" value="F:ATP binding"/>
    <property type="evidence" value="ECO:0007669"/>
    <property type="project" value="UniProtKB-KW"/>
</dbReference>
<keyword evidence="11" id="KW-1185">Reference proteome</keyword>
<dbReference type="InterPro" id="IPR027417">
    <property type="entry name" value="P-loop_NTPase"/>
</dbReference>
<evidence type="ECO:0000256" key="3">
    <source>
        <dbReference type="ARBA" id="ARBA00023015"/>
    </source>
</evidence>
<keyword evidence="2" id="KW-0067">ATP-binding</keyword>
<dbReference type="SUPFAM" id="SSF52540">
    <property type="entry name" value="P-loop containing nucleoside triphosphate hydrolases"/>
    <property type="match status" value="1"/>
</dbReference>
<feature type="domain" description="Response regulatory" evidence="9">
    <location>
        <begin position="2"/>
        <end position="116"/>
    </location>
</feature>
<evidence type="ECO:0000259" key="8">
    <source>
        <dbReference type="PROSITE" id="PS50045"/>
    </source>
</evidence>
<keyword evidence="3" id="KW-0805">Transcription regulation</keyword>
<dbReference type="InterPro" id="IPR009057">
    <property type="entry name" value="Homeodomain-like_sf"/>
</dbReference>
<dbReference type="PROSITE" id="PS00676">
    <property type="entry name" value="SIGMA54_INTERACT_2"/>
    <property type="match status" value="1"/>
</dbReference>
<dbReference type="Proteomes" id="UP001207408">
    <property type="component" value="Unassembled WGS sequence"/>
</dbReference>
<dbReference type="RefSeq" id="WP_301202325.1">
    <property type="nucleotide sequence ID" value="NZ_JAPDPI010000065.1"/>
</dbReference>
<dbReference type="Gene3D" id="1.10.8.60">
    <property type="match status" value="1"/>
</dbReference>
<feature type="compositionally biased region" description="Acidic residues" evidence="7">
    <location>
        <begin position="446"/>
        <end position="457"/>
    </location>
</feature>
<dbReference type="InterPro" id="IPR001789">
    <property type="entry name" value="Sig_transdc_resp-reg_receiver"/>
</dbReference>
<protein>
    <submittedName>
        <fullName evidence="10">Sigma-54 dependent transcriptional regulator</fullName>
    </submittedName>
</protein>
<dbReference type="FunFam" id="3.40.50.300:FF:000006">
    <property type="entry name" value="DNA-binding transcriptional regulator NtrC"/>
    <property type="match status" value="1"/>
</dbReference>
<dbReference type="PROSITE" id="PS00688">
    <property type="entry name" value="SIGMA54_INTERACT_3"/>
    <property type="match status" value="1"/>
</dbReference>
<organism evidence="10 11">
    <name type="scientific">Plebeiibacterium marinum</name>
    <dbReference type="NCBI Taxonomy" id="2992111"/>
    <lineage>
        <taxon>Bacteria</taxon>
        <taxon>Pseudomonadati</taxon>
        <taxon>Bacteroidota</taxon>
        <taxon>Bacteroidia</taxon>
        <taxon>Marinilabiliales</taxon>
        <taxon>Marinilabiliaceae</taxon>
        <taxon>Plebeiibacterium</taxon>
    </lineage>
</organism>
<evidence type="ECO:0000256" key="7">
    <source>
        <dbReference type="SAM" id="MobiDB-lite"/>
    </source>
</evidence>
<dbReference type="Pfam" id="PF25601">
    <property type="entry name" value="AAA_lid_14"/>
    <property type="match status" value="1"/>
</dbReference>
<proteinExistence type="predicted"/>
<dbReference type="AlphaFoldDB" id="A0AAE3SLP1"/>
<dbReference type="PROSITE" id="PS50110">
    <property type="entry name" value="RESPONSE_REGULATORY"/>
    <property type="match status" value="1"/>
</dbReference>
<dbReference type="InterPro" id="IPR002078">
    <property type="entry name" value="Sigma_54_int"/>
</dbReference>
<evidence type="ECO:0000313" key="10">
    <source>
        <dbReference type="EMBL" id="MCW3807848.1"/>
    </source>
</evidence>
<dbReference type="InterPro" id="IPR003593">
    <property type="entry name" value="AAA+_ATPase"/>
</dbReference>
<gene>
    <name evidence="10" type="ORF">OM074_19645</name>
</gene>
<keyword evidence="1" id="KW-0547">Nucleotide-binding</keyword>
<reference evidence="10" key="1">
    <citation type="submission" date="2022-10" db="EMBL/GenBank/DDBJ databases">
        <authorList>
            <person name="Yu W.X."/>
        </authorList>
    </citation>
    <scope>NUCLEOTIDE SEQUENCE</scope>
    <source>
        <strain evidence="10">D04</strain>
    </source>
</reference>
<accession>A0AAE3SLP1</accession>
<evidence type="ECO:0000256" key="2">
    <source>
        <dbReference type="ARBA" id="ARBA00022840"/>
    </source>
</evidence>
<dbReference type="InterPro" id="IPR025944">
    <property type="entry name" value="Sigma_54_int_dom_CS"/>
</dbReference>
<dbReference type="InterPro" id="IPR011006">
    <property type="entry name" value="CheY-like_superfamily"/>
</dbReference>
<sequence>MKIHIVEDDRVFNKLIERSLALNPDFEIDTYFDGGNFLRHLPDNPDIVTLDLGLPDFTGEDILKRIKNYNPDIEVIIISGQDSITTAVNLLKEGAYDYITKDENIKDRLLNSVNNIRNKKKLLDEISQLKSEIATKYNFGNAIIGDSPVMKDVFALIQKAVKIPNINVSIYGDTGTGKELVAKTIHYNSLRKNKPFIAVNMGAIPRDLIESELFGHEKGAFTGAILTKKGKFEEAEGGTIFLDEIGEMDINLQVKLLRVLQEREITRVGGNDIIKVNTRIITATNKDLLDEVKQGNFREDLYYRLLGLPIHLPPLKDRQNDIITLSQFFLNSFCEDNDMEGMTFTSRAKKKLLSYNFPGNVRELKAIIELSAVMASDKKIDEENILFNSTTAELDILAEEMTLKEYSERIIRHYLRLYDNNVLKVAKKLDIGKSTIYNMIKRDKESEVEEGDEEEDAQVARNKA</sequence>
<dbReference type="SUPFAM" id="SSF46689">
    <property type="entry name" value="Homeodomain-like"/>
    <property type="match status" value="1"/>
</dbReference>
<dbReference type="EMBL" id="JAPDPI010000065">
    <property type="protein sequence ID" value="MCW3807848.1"/>
    <property type="molecule type" value="Genomic_DNA"/>
</dbReference>
<dbReference type="Gene3D" id="3.40.50.300">
    <property type="entry name" value="P-loop containing nucleotide triphosphate hydrolases"/>
    <property type="match status" value="1"/>
</dbReference>
<dbReference type="CDD" id="cd00009">
    <property type="entry name" value="AAA"/>
    <property type="match status" value="1"/>
</dbReference>
<keyword evidence="5" id="KW-0804">Transcription</keyword>
<dbReference type="GO" id="GO:0003677">
    <property type="term" value="F:DNA binding"/>
    <property type="evidence" value="ECO:0007669"/>
    <property type="project" value="UniProtKB-KW"/>
</dbReference>
<dbReference type="Gene3D" id="1.10.10.60">
    <property type="entry name" value="Homeodomain-like"/>
    <property type="match status" value="1"/>
</dbReference>
<feature type="domain" description="Sigma-54 factor interaction" evidence="8">
    <location>
        <begin position="143"/>
        <end position="373"/>
    </location>
</feature>
<comment type="caution">
    <text evidence="10">The sequence shown here is derived from an EMBL/GenBank/DDBJ whole genome shotgun (WGS) entry which is preliminary data.</text>
</comment>
<evidence type="ECO:0000256" key="6">
    <source>
        <dbReference type="PROSITE-ProRule" id="PRU00169"/>
    </source>
</evidence>
<dbReference type="InterPro" id="IPR058031">
    <property type="entry name" value="AAA_lid_NorR"/>
</dbReference>
<evidence type="ECO:0000313" key="11">
    <source>
        <dbReference type="Proteomes" id="UP001207408"/>
    </source>
</evidence>
<dbReference type="GO" id="GO:0000160">
    <property type="term" value="P:phosphorelay signal transduction system"/>
    <property type="evidence" value="ECO:0007669"/>
    <property type="project" value="InterPro"/>
</dbReference>
<feature type="region of interest" description="Disordered" evidence="7">
    <location>
        <begin position="443"/>
        <end position="464"/>
    </location>
</feature>
<dbReference type="Pfam" id="PF00158">
    <property type="entry name" value="Sigma54_activat"/>
    <property type="match status" value="1"/>
</dbReference>
<dbReference type="GO" id="GO:0006355">
    <property type="term" value="P:regulation of DNA-templated transcription"/>
    <property type="evidence" value="ECO:0007669"/>
    <property type="project" value="InterPro"/>
</dbReference>
<dbReference type="SUPFAM" id="SSF52172">
    <property type="entry name" value="CheY-like"/>
    <property type="match status" value="1"/>
</dbReference>
<keyword evidence="4" id="KW-0238">DNA-binding</keyword>
<name>A0AAE3SLP1_9BACT</name>
<dbReference type="Pfam" id="PF00072">
    <property type="entry name" value="Response_reg"/>
    <property type="match status" value="1"/>
</dbReference>
<dbReference type="SMART" id="SM00448">
    <property type="entry name" value="REC"/>
    <property type="match status" value="1"/>
</dbReference>
<keyword evidence="6" id="KW-0597">Phosphoprotein</keyword>
<feature type="modified residue" description="4-aspartylphosphate" evidence="6">
    <location>
        <position position="51"/>
    </location>
</feature>
<dbReference type="PANTHER" id="PTHR32071:SF121">
    <property type="entry name" value="SIGMA L-DEPENDENT TRANSCRIPTIONAL REGULATOR YQIR-RELATED"/>
    <property type="match status" value="1"/>
</dbReference>
<evidence type="ECO:0000256" key="5">
    <source>
        <dbReference type="ARBA" id="ARBA00023163"/>
    </source>
</evidence>
<dbReference type="PANTHER" id="PTHR32071">
    <property type="entry name" value="TRANSCRIPTIONAL REGULATORY PROTEIN"/>
    <property type="match status" value="1"/>
</dbReference>
<evidence type="ECO:0000259" key="9">
    <source>
        <dbReference type="PROSITE" id="PS50110"/>
    </source>
</evidence>
<dbReference type="InterPro" id="IPR025943">
    <property type="entry name" value="Sigma_54_int_dom_ATP-bd_2"/>
</dbReference>
<evidence type="ECO:0000256" key="4">
    <source>
        <dbReference type="ARBA" id="ARBA00023125"/>
    </source>
</evidence>